<evidence type="ECO:0000256" key="1">
    <source>
        <dbReference type="SAM" id="SignalP"/>
    </source>
</evidence>
<evidence type="ECO:0000313" key="3">
    <source>
        <dbReference type="RefSeq" id="XP_047740286.1"/>
    </source>
</evidence>
<dbReference type="GeneID" id="108667908"/>
<feature type="chain" id="PRO_5037286892" evidence="1">
    <location>
        <begin position="37"/>
        <end position="159"/>
    </location>
</feature>
<feature type="signal peptide" evidence="1">
    <location>
        <begin position="1"/>
        <end position="36"/>
    </location>
</feature>
<keyword evidence="1" id="KW-0732">Signal</keyword>
<keyword evidence="2" id="KW-1185">Reference proteome</keyword>
<dbReference type="RefSeq" id="XP_047740286.1">
    <property type="nucleotide sequence ID" value="XM_047884330.1"/>
</dbReference>
<name>A0A979FV53_HYAAZ</name>
<proteinExistence type="predicted"/>
<accession>A0A979FV53</accession>
<feature type="non-terminal residue" evidence="3">
    <location>
        <position position="159"/>
    </location>
</feature>
<protein>
    <submittedName>
        <fullName evidence="3">Uncharacterized protein LOC108667908</fullName>
    </submittedName>
</protein>
<organism evidence="2 3">
    <name type="scientific">Hyalella azteca</name>
    <name type="common">Amphipod</name>
    <dbReference type="NCBI Taxonomy" id="294128"/>
    <lineage>
        <taxon>Eukaryota</taxon>
        <taxon>Metazoa</taxon>
        <taxon>Ecdysozoa</taxon>
        <taxon>Arthropoda</taxon>
        <taxon>Crustacea</taxon>
        <taxon>Multicrustacea</taxon>
        <taxon>Malacostraca</taxon>
        <taxon>Eumalacostraca</taxon>
        <taxon>Peracarida</taxon>
        <taxon>Amphipoda</taxon>
        <taxon>Senticaudata</taxon>
        <taxon>Talitrida</taxon>
        <taxon>Talitroidea</taxon>
        <taxon>Hyalellidae</taxon>
        <taxon>Hyalella</taxon>
    </lineage>
</organism>
<dbReference type="AlphaFoldDB" id="A0A979FV53"/>
<evidence type="ECO:0000313" key="2">
    <source>
        <dbReference type="Proteomes" id="UP000694843"/>
    </source>
</evidence>
<gene>
    <name evidence="3" type="primary">LOC108667908</name>
</gene>
<dbReference type="KEGG" id="hazt:108667908"/>
<dbReference type="Proteomes" id="UP000694843">
    <property type="component" value="Unplaced"/>
</dbReference>
<reference evidence="3" key="1">
    <citation type="submission" date="2025-08" db="UniProtKB">
        <authorList>
            <consortium name="RefSeq"/>
        </authorList>
    </citation>
    <scope>IDENTIFICATION</scope>
    <source>
        <tissue evidence="3">Whole organism</tissue>
    </source>
</reference>
<sequence>MICGHMLENVGKVKMAKLLPLILAGILTTVLHEAQANLPPGPAVDVLVTPNGPMASCKKNKRSVVFQSIKSKKGNVYSRTYTHPAILKCFGSFQPSTVTIGDCVNAAAVAGHSTLYFNGTACLTYNATFPSHACADQQAAAANYLAIYQANPPLVKPNF</sequence>